<comment type="caution">
    <text evidence="1">The sequence shown here is derived from an EMBL/GenBank/DDBJ whole genome shotgun (WGS) entry which is preliminary data.</text>
</comment>
<evidence type="ECO:0000313" key="1">
    <source>
        <dbReference type="EMBL" id="TKB02442.1"/>
    </source>
</evidence>
<dbReference type="EMBL" id="SWCO01000008">
    <property type="protein sequence ID" value="TKB02442.1"/>
    <property type="molecule type" value="Genomic_DNA"/>
</dbReference>
<dbReference type="OrthoDB" id="9910707at2"/>
<dbReference type="Proteomes" id="UP000305471">
    <property type="component" value="Unassembled WGS sequence"/>
</dbReference>
<name>A0A4U0ZK43_9ALTE</name>
<evidence type="ECO:0008006" key="3">
    <source>
        <dbReference type="Google" id="ProtNLM"/>
    </source>
</evidence>
<protein>
    <recommendedName>
        <fullName evidence="3">Lipoprotein</fullName>
    </recommendedName>
</protein>
<proteinExistence type="predicted"/>
<organism evidence="1 2">
    <name type="scientific">Alteromonas portus</name>
    <dbReference type="NCBI Taxonomy" id="2565549"/>
    <lineage>
        <taxon>Bacteria</taxon>
        <taxon>Pseudomonadati</taxon>
        <taxon>Pseudomonadota</taxon>
        <taxon>Gammaproteobacteria</taxon>
        <taxon>Alteromonadales</taxon>
        <taxon>Alteromonadaceae</taxon>
        <taxon>Alteromonas/Salinimonas group</taxon>
        <taxon>Alteromonas</taxon>
    </lineage>
</organism>
<dbReference type="RefSeq" id="WP_136782967.1">
    <property type="nucleotide sequence ID" value="NZ_JBMQEY010000005.1"/>
</dbReference>
<sequence>MRILLVASVIFLTACDSTEIAHKQPEANSGGVALYDAQGFFVRQYQDAQDCHAAAIRHNMRAVNNNTENNNTYRRAGIMNEPRLTSSCREV</sequence>
<dbReference type="AlphaFoldDB" id="A0A4U0ZK43"/>
<reference evidence="1 2" key="1">
    <citation type="submission" date="2019-04" db="EMBL/GenBank/DDBJ databases">
        <title>Alteromonas portus sp. nov., an alginate lyase-excreting marine bacterium.</title>
        <authorList>
            <person name="Huang H."/>
            <person name="Mo K."/>
            <person name="Bao S."/>
        </authorList>
    </citation>
    <scope>NUCLEOTIDE SEQUENCE [LARGE SCALE GENOMIC DNA]</scope>
    <source>
        <strain evidence="1 2">HB161718</strain>
    </source>
</reference>
<evidence type="ECO:0000313" key="2">
    <source>
        <dbReference type="Proteomes" id="UP000305471"/>
    </source>
</evidence>
<keyword evidence="2" id="KW-1185">Reference proteome</keyword>
<dbReference type="PROSITE" id="PS51257">
    <property type="entry name" value="PROKAR_LIPOPROTEIN"/>
    <property type="match status" value="1"/>
</dbReference>
<gene>
    <name evidence="1" type="ORF">E5672_15190</name>
</gene>
<accession>A0A4U0ZK43</accession>